<dbReference type="Proteomes" id="UP001562425">
    <property type="component" value="Unassembled WGS sequence"/>
</dbReference>
<comment type="caution">
    <text evidence="1">The sequence shown here is derived from an EMBL/GenBank/DDBJ whole genome shotgun (WGS) entry which is preliminary data.</text>
</comment>
<proteinExistence type="predicted"/>
<dbReference type="AlphaFoldDB" id="A0ABD1DWE9"/>
<gene>
    <name evidence="1" type="ORF">pipiens_019081</name>
</gene>
<organism evidence="1 2">
    <name type="scientific">Culex pipiens pipiens</name>
    <name type="common">Northern house mosquito</name>
    <dbReference type="NCBI Taxonomy" id="38569"/>
    <lineage>
        <taxon>Eukaryota</taxon>
        <taxon>Metazoa</taxon>
        <taxon>Ecdysozoa</taxon>
        <taxon>Arthropoda</taxon>
        <taxon>Hexapoda</taxon>
        <taxon>Insecta</taxon>
        <taxon>Pterygota</taxon>
        <taxon>Neoptera</taxon>
        <taxon>Endopterygota</taxon>
        <taxon>Diptera</taxon>
        <taxon>Nematocera</taxon>
        <taxon>Culicoidea</taxon>
        <taxon>Culicidae</taxon>
        <taxon>Culicinae</taxon>
        <taxon>Culicini</taxon>
        <taxon>Culex</taxon>
        <taxon>Culex</taxon>
    </lineage>
</organism>
<dbReference type="SUPFAM" id="SSF53850">
    <property type="entry name" value="Periplasmic binding protein-like II"/>
    <property type="match status" value="1"/>
</dbReference>
<protein>
    <submittedName>
        <fullName evidence="1">Uncharacterized protein</fullName>
    </submittedName>
</protein>
<evidence type="ECO:0000313" key="2">
    <source>
        <dbReference type="Proteomes" id="UP001562425"/>
    </source>
</evidence>
<keyword evidence="2" id="KW-1185">Reference proteome</keyword>
<accession>A0ABD1DWE9</accession>
<evidence type="ECO:0000313" key="1">
    <source>
        <dbReference type="EMBL" id="KAL1404067.1"/>
    </source>
</evidence>
<feature type="non-terminal residue" evidence="1">
    <location>
        <position position="198"/>
    </location>
</feature>
<sequence length="198" mass="22733">MSNMFLACVGIAGCYVIAPLKNKPLQCVTILMMVPAMLLYNVYSGVMYDLFNYQPNGDINSLSELSSTDLRIVTNRDTFTLLENTVTDPTISAIMNRVETFASKQEMMEQTNNRQTAFIRSRFQAELMVQSNYDSKGYDLYHIVPETVHEFYQAMVGRRNFPLLWKINELTARMIEAGVVQRECNELNFAVQLQRLAR</sequence>
<dbReference type="EMBL" id="JBEHCU010000833">
    <property type="protein sequence ID" value="KAL1404067.1"/>
    <property type="molecule type" value="Genomic_DNA"/>
</dbReference>
<reference evidence="1 2" key="1">
    <citation type="submission" date="2024-05" db="EMBL/GenBank/DDBJ databases">
        <title>Culex pipiens pipiens assembly and annotation.</title>
        <authorList>
            <person name="Alout H."/>
            <person name="Durand T."/>
        </authorList>
    </citation>
    <scope>NUCLEOTIDE SEQUENCE [LARGE SCALE GENOMIC DNA]</scope>
    <source>
        <strain evidence="1">HA-2024</strain>
        <tissue evidence="1">Whole body</tissue>
    </source>
</reference>
<name>A0ABD1DWE9_CULPP</name>